<dbReference type="Proteomes" id="UP000602905">
    <property type="component" value="Unassembled WGS sequence"/>
</dbReference>
<organism evidence="3 4">
    <name type="scientific">Rhizoctonia solani</name>
    <dbReference type="NCBI Taxonomy" id="456999"/>
    <lineage>
        <taxon>Eukaryota</taxon>
        <taxon>Fungi</taxon>
        <taxon>Dikarya</taxon>
        <taxon>Basidiomycota</taxon>
        <taxon>Agaricomycotina</taxon>
        <taxon>Agaricomycetes</taxon>
        <taxon>Cantharellales</taxon>
        <taxon>Ceratobasidiaceae</taxon>
        <taxon>Rhizoctonia</taxon>
    </lineage>
</organism>
<dbReference type="InterPro" id="IPR005162">
    <property type="entry name" value="Retrotrans_gag_dom"/>
</dbReference>
<comment type="caution">
    <text evidence="3">The sequence shown here is derived from an EMBL/GenBank/DDBJ whole genome shotgun (WGS) entry which is preliminary data.</text>
</comment>
<sequence>MASLASRQASPLITPATLEGPSNAPISCSRVKLCPEILWQQEDATKLNHLHRYLIGNNASSRLQPPALHRLLEKNTGHLISHLDAWKQTMLQDVTQTVESAIQCLLTAPSSTDPHTPPRRVFTVIDNTPKAPSGSGSSGNMDFLVPIKDEPDPKGKRVKLESPEPPKTTPNTSWAIPHTQEHLNLNPEQPFIRPTPVDLPSTSQAATSNPLSKGYLSAQPGETDEEKEARTLHNIAAMMAQVKSKITAPERYNSKKGPAAKSFILDCKTYFLSNASSFPSDHSQISFLLMNLKDGQPKKWGQTYLEKLLNGDDKPTLESWNTFETAFLRNWSNPAAAQIAEQHLRKLKQLKSASNYATEFRIIASKLEWSDPALIASFRQGLKAEVRSKLIEYTLHKNITALDKFISTACLIDDTLFEACKELRKDSNSSTSSPQCLAQGCSSNFVSKKIQEARRNTGECSKCGERSHKWEHCKNGWHLKTIEHSKPESGKAADVINRGK</sequence>
<feature type="non-terminal residue" evidence="3">
    <location>
        <position position="1"/>
    </location>
</feature>
<dbReference type="PANTHER" id="PTHR15503:SF22">
    <property type="entry name" value="TRANSPOSON TY3-I GAG POLYPROTEIN"/>
    <property type="match status" value="1"/>
</dbReference>
<dbReference type="AlphaFoldDB" id="A0A8H7HL65"/>
<evidence type="ECO:0000256" key="1">
    <source>
        <dbReference type="SAM" id="MobiDB-lite"/>
    </source>
</evidence>
<feature type="domain" description="Retrotransposon gag" evidence="2">
    <location>
        <begin position="296"/>
        <end position="383"/>
    </location>
</feature>
<feature type="compositionally biased region" description="Polar residues" evidence="1">
    <location>
        <begin position="200"/>
        <end position="211"/>
    </location>
</feature>
<dbReference type="InterPro" id="IPR032567">
    <property type="entry name" value="RTL1-rel"/>
</dbReference>
<dbReference type="EMBL" id="JACYCD010000417">
    <property type="protein sequence ID" value="KAF8694649.1"/>
    <property type="molecule type" value="Genomic_DNA"/>
</dbReference>
<dbReference type="PANTHER" id="PTHR15503">
    <property type="entry name" value="LDOC1 RELATED"/>
    <property type="match status" value="1"/>
</dbReference>
<accession>A0A8H7HL65</accession>
<name>A0A8H7HL65_9AGAM</name>
<dbReference type="Pfam" id="PF03732">
    <property type="entry name" value="Retrotrans_gag"/>
    <property type="match status" value="1"/>
</dbReference>
<evidence type="ECO:0000313" key="3">
    <source>
        <dbReference type="EMBL" id="KAF8694649.1"/>
    </source>
</evidence>
<protein>
    <submittedName>
        <fullName evidence="3">Retrotransposon gag protein</fullName>
    </submittedName>
</protein>
<evidence type="ECO:0000313" key="4">
    <source>
        <dbReference type="Proteomes" id="UP000602905"/>
    </source>
</evidence>
<gene>
    <name evidence="3" type="ORF">RHS03_08153</name>
</gene>
<reference evidence="3" key="1">
    <citation type="submission" date="2020-09" db="EMBL/GenBank/DDBJ databases">
        <title>Comparative genome analyses of four rice-infecting Rhizoctonia solani isolates reveal extensive enrichment of homogalacturonan modification genes.</title>
        <authorList>
            <person name="Lee D.-Y."/>
            <person name="Jeon J."/>
            <person name="Kim K.-T."/>
            <person name="Cheong K."/>
            <person name="Song H."/>
            <person name="Choi G."/>
            <person name="Ko J."/>
            <person name="Opiyo S.O."/>
            <person name="Zuo S."/>
            <person name="Madhav S."/>
            <person name="Lee Y.-H."/>
            <person name="Wang G.-L."/>
        </authorList>
    </citation>
    <scope>NUCLEOTIDE SEQUENCE</scope>
    <source>
        <strain evidence="3">AG1-IA WGL</strain>
    </source>
</reference>
<feature type="compositionally biased region" description="Basic and acidic residues" evidence="1">
    <location>
        <begin position="147"/>
        <end position="164"/>
    </location>
</feature>
<evidence type="ECO:0000259" key="2">
    <source>
        <dbReference type="Pfam" id="PF03732"/>
    </source>
</evidence>
<proteinExistence type="predicted"/>
<feature type="region of interest" description="Disordered" evidence="1">
    <location>
        <begin position="109"/>
        <end position="223"/>
    </location>
</feature>